<name>A0A814RVH2_9BILA</name>
<comment type="caution">
    <text evidence="1">The sequence shown here is derived from an EMBL/GenBank/DDBJ whole genome shotgun (WGS) entry which is preliminary data.</text>
</comment>
<dbReference type="SUPFAM" id="SSF50969">
    <property type="entry name" value="YVTN repeat-like/Quinoprotein amine dehydrogenase"/>
    <property type="match status" value="1"/>
</dbReference>
<evidence type="ECO:0000313" key="3">
    <source>
        <dbReference type="Proteomes" id="UP000663829"/>
    </source>
</evidence>
<dbReference type="EMBL" id="CAJNOQ010006531">
    <property type="protein sequence ID" value="CAF1138469.1"/>
    <property type="molecule type" value="Genomic_DNA"/>
</dbReference>
<dbReference type="Proteomes" id="UP000663829">
    <property type="component" value="Unassembled WGS sequence"/>
</dbReference>
<protein>
    <submittedName>
        <fullName evidence="1">Uncharacterized protein</fullName>
    </submittedName>
</protein>
<dbReference type="EMBL" id="CAJOBC010006531">
    <property type="protein sequence ID" value="CAF3902207.1"/>
    <property type="molecule type" value="Genomic_DNA"/>
</dbReference>
<dbReference type="InterPro" id="IPR011044">
    <property type="entry name" value="Quino_amine_DH_bsu"/>
</dbReference>
<dbReference type="AlphaFoldDB" id="A0A814RVH2"/>
<evidence type="ECO:0000313" key="1">
    <source>
        <dbReference type="EMBL" id="CAF1138469.1"/>
    </source>
</evidence>
<dbReference type="OrthoDB" id="10005357at2759"/>
<accession>A0A814RVH2</accession>
<reference evidence="1" key="1">
    <citation type="submission" date="2021-02" db="EMBL/GenBank/DDBJ databases">
        <authorList>
            <person name="Nowell W R."/>
        </authorList>
    </citation>
    <scope>NUCLEOTIDE SEQUENCE</scope>
</reference>
<dbReference type="Proteomes" id="UP000681722">
    <property type="component" value="Unassembled WGS sequence"/>
</dbReference>
<proteinExistence type="predicted"/>
<sequence>MYSLTSVDKCQYISTKIGSLCTNTQYSNCPHCSLWLCFDHIKEHQQLLQEKLHSIGDCMNEQIIKLESLTIDQCFFKCHQQLDTWRLYMNKFIDDLYKKRSEELDELHKNTDKQCQQFQHKQLNLIKTVLIPKLNELVRQQTVIPSDILELKEQLANIKDEIISFEQTKWVEIKCTNGLDDIVKVLSEKHDSISSKKKKSKHLLDIEDILKKKSIQKYYLQANTARIAVSDQKYILLANGQNDKLDLFDFNKNIKVIEWNVNACGPVTDICWSSFMNLFVILGYQSLHTYDLLSFKLNKIEHIQPTDPQILLWSISTHNKDVFINYTTGTFVERYSLPSWTLIKRWKKNDIIEENDRGIALVKASNFSVGVLVMQNDLKWRIDLHDSNMKRLRRCLTLDSTDNINNYMCRLTPLYDGRWIFMNWYANSIWIIDELGVGKQCVGVNDILHSCLCVNQDFLIVLFREPARLEIFHI</sequence>
<organism evidence="1 3">
    <name type="scientific">Didymodactylos carnosus</name>
    <dbReference type="NCBI Taxonomy" id="1234261"/>
    <lineage>
        <taxon>Eukaryota</taxon>
        <taxon>Metazoa</taxon>
        <taxon>Spiralia</taxon>
        <taxon>Gnathifera</taxon>
        <taxon>Rotifera</taxon>
        <taxon>Eurotatoria</taxon>
        <taxon>Bdelloidea</taxon>
        <taxon>Philodinida</taxon>
        <taxon>Philodinidae</taxon>
        <taxon>Didymodactylos</taxon>
    </lineage>
</organism>
<evidence type="ECO:0000313" key="2">
    <source>
        <dbReference type="EMBL" id="CAF3902207.1"/>
    </source>
</evidence>
<gene>
    <name evidence="1" type="ORF">GPM918_LOCUS20559</name>
    <name evidence="2" type="ORF">SRO942_LOCUS20556</name>
</gene>
<keyword evidence="3" id="KW-1185">Reference proteome</keyword>